<protein>
    <submittedName>
        <fullName evidence="1">Uncharacterized protein</fullName>
    </submittedName>
</protein>
<keyword evidence="2" id="KW-1185">Reference proteome</keyword>
<comment type="caution">
    <text evidence="1">The sequence shown here is derived from an EMBL/GenBank/DDBJ whole genome shotgun (WGS) entry which is preliminary data.</text>
</comment>
<proteinExistence type="predicted"/>
<organism evidence="1 2">
    <name type="scientific">Auriscalpium vulgare</name>
    <dbReference type="NCBI Taxonomy" id="40419"/>
    <lineage>
        <taxon>Eukaryota</taxon>
        <taxon>Fungi</taxon>
        <taxon>Dikarya</taxon>
        <taxon>Basidiomycota</taxon>
        <taxon>Agaricomycotina</taxon>
        <taxon>Agaricomycetes</taxon>
        <taxon>Russulales</taxon>
        <taxon>Auriscalpiaceae</taxon>
        <taxon>Auriscalpium</taxon>
    </lineage>
</organism>
<accession>A0ACB8RSA5</accession>
<evidence type="ECO:0000313" key="2">
    <source>
        <dbReference type="Proteomes" id="UP000814033"/>
    </source>
</evidence>
<reference evidence="1" key="1">
    <citation type="submission" date="2021-02" db="EMBL/GenBank/DDBJ databases">
        <authorList>
            <consortium name="DOE Joint Genome Institute"/>
            <person name="Ahrendt S."/>
            <person name="Looney B.P."/>
            <person name="Miyauchi S."/>
            <person name="Morin E."/>
            <person name="Drula E."/>
            <person name="Courty P.E."/>
            <person name="Chicoki N."/>
            <person name="Fauchery L."/>
            <person name="Kohler A."/>
            <person name="Kuo A."/>
            <person name="Labutti K."/>
            <person name="Pangilinan J."/>
            <person name="Lipzen A."/>
            <person name="Riley R."/>
            <person name="Andreopoulos W."/>
            <person name="He G."/>
            <person name="Johnson J."/>
            <person name="Barry K.W."/>
            <person name="Grigoriev I.V."/>
            <person name="Nagy L."/>
            <person name="Hibbett D."/>
            <person name="Henrissat B."/>
            <person name="Matheny P.B."/>
            <person name="Labbe J."/>
            <person name="Martin F."/>
        </authorList>
    </citation>
    <scope>NUCLEOTIDE SEQUENCE</scope>
    <source>
        <strain evidence="1">FP105234-sp</strain>
    </source>
</reference>
<dbReference type="EMBL" id="MU275916">
    <property type="protein sequence ID" value="KAI0046840.1"/>
    <property type="molecule type" value="Genomic_DNA"/>
</dbReference>
<name>A0ACB8RSA5_9AGAM</name>
<evidence type="ECO:0000313" key="1">
    <source>
        <dbReference type="EMBL" id="KAI0046840.1"/>
    </source>
</evidence>
<reference evidence="1" key="2">
    <citation type="journal article" date="2022" name="New Phytol.">
        <title>Evolutionary transition to the ectomycorrhizal habit in the genomes of a hyperdiverse lineage of mushroom-forming fungi.</title>
        <authorList>
            <person name="Looney B."/>
            <person name="Miyauchi S."/>
            <person name="Morin E."/>
            <person name="Drula E."/>
            <person name="Courty P.E."/>
            <person name="Kohler A."/>
            <person name="Kuo A."/>
            <person name="LaButti K."/>
            <person name="Pangilinan J."/>
            <person name="Lipzen A."/>
            <person name="Riley R."/>
            <person name="Andreopoulos W."/>
            <person name="He G."/>
            <person name="Johnson J."/>
            <person name="Nolan M."/>
            <person name="Tritt A."/>
            <person name="Barry K.W."/>
            <person name="Grigoriev I.V."/>
            <person name="Nagy L.G."/>
            <person name="Hibbett D."/>
            <person name="Henrissat B."/>
            <person name="Matheny P.B."/>
            <person name="Labbe J."/>
            <person name="Martin F.M."/>
        </authorList>
    </citation>
    <scope>NUCLEOTIDE SEQUENCE</scope>
    <source>
        <strain evidence="1">FP105234-sp</strain>
    </source>
</reference>
<sequence>MNPRRRQANPVCLRMHALQEVSGAPPAQRGGLGSPSRPSLILRGRLANVRPPGPRVRSSKSLFWRSATTMSCTRSSQSFSTTAACATPTSSSRTWRLSRVRTAALSPRSRVMGSSSSACSTSAGRSHCAAGRRALWSSSRSSLRRSSTQEGVRMRDSISGAACASCKAF</sequence>
<dbReference type="Proteomes" id="UP000814033">
    <property type="component" value="Unassembled WGS sequence"/>
</dbReference>
<gene>
    <name evidence="1" type="ORF">FA95DRAFT_1311561</name>
</gene>